<gene>
    <name evidence="2" type="ORF">C7957_11255</name>
</gene>
<comment type="caution">
    <text evidence="2">The sequence shown here is derived from an EMBL/GenBank/DDBJ whole genome shotgun (WGS) entry which is preliminary data.</text>
</comment>
<dbReference type="Pfam" id="PF14588">
    <property type="entry name" value="YjgF_endoribonc"/>
    <property type="match status" value="1"/>
</dbReference>
<dbReference type="Gene3D" id="3.30.1330.40">
    <property type="entry name" value="RutC-like"/>
    <property type="match status" value="1"/>
</dbReference>
<feature type="domain" description="Endoribonuclease L-PSP/chorismate mutase-like" evidence="1">
    <location>
        <begin position="4"/>
        <end position="138"/>
    </location>
</feature>
<dbReference type="RefSeq" id="WP_133530466.1">
    <property type="nucleotide sequence ID" value="NZ_SNXX01000012.1"/>
</dbReference>
<protein>
    <submittedName>
        <fullName evidence="2">Enamine deaminase RidA (YjgF/YER057c/UK114 family)</fullName>
    </submittedName>
</protein>
<dbReference type="InterPro" id="IPR013813">
    <property type="entry name" value="Endoribo_LPSP/chorism_mut-like"/>
</dbReference>
<dbReference type="InterPro" id="IPR035959">
    <property type="entry name" value="RutC-like_sf"/>
</dbReference>
<accession>A0A4R6S2R0</accession>
<sequence length="154" mass="16703">MKVEARLKELKLELPPVPKPIAEYIPAKKVGDLVYVSGQGPIKDGEFLYIGKVGGRVTLEEGYQCAEQCCLNALAAVKSVVGSLDEVEEIVKVRGFVNSRDDFLKQPAVINGASEILVKIFGEKGRHARAALGTSVLPDDIPVELEMIVKVKSK</sequence>
<evidence type="ECO:0000313" key="2">
    <source>
        <dbReference type="EMBL" id="TDP93573.1"/>
    </source>
</evidence>
<dbReference type="CDD" id="cd02199">
    <property type="entry name" value="YjgF_YER057c_UK114_like_1"/>
    <property type="match status" value="1"/>
</dbReference>
<dbReference type="Proteomes" id="UP000295176">
    <property type="component" value="Unassembled WGS sequence"/>
</dbReference>
<dbReference type="PANTHER" id="PTHR43760">
    <property type="entry name" value="ENDORIBONUCLEASE-RELATED"/>
    <property type="match status" value="1"/>
</dbReference>
<proteinExistence type="predicted"/>
<dbReference type="PANTHER" id="PTHR43760:SF1">
    <property type="entry name" value="ENDORIBONUCLEASE L-PSP_CHORISMATE MUTASE-LIKE DOMAIN-CONTAINING PROTEIN"/>
    <property type="match status" value="1"/>
</dbReference>
<evidence type="ECO:0000259" key="1">
    <source>
        <dbReference type="Pfam" id="PF14588"/>
    </source>
</evidence>
<dbReference type="SUPFAM" id="SSF55298">
    <property type="entry name" value="YjgF-like"/>
    <property type="match status" value="1"/>
</dbReference>
<name>A0A4R6S2R0_9FIRM</name>
<reference evidence="2 3" key="1">
    <citation type="submission" date="2019-03" db="EMBL/GenBank/DDBJ databases">
        <title>Subsurface microbial communities from deep shales in Ohio and West Virginia, USA.</title>
        <authorList>
            <person name="Wrighton K."/>
        </authorList>
    </citation>
    <scope>NUCLEOTIDE SEQUENCE [LARGE SCALE GENOMIC DNA]</scope>
    <source>
        <strain evidence="2 3">MSL 7</strain>
    </source>
</reference>
<organism evidence="2 3">
    <name type="scientific">Halanaerobium saccharolyticum</name>
    <dbReference type="NCBI Taxonomy" id="43595"/>
    <lineage>
        <taxon>Bacteria</taxon>
        <taxon>Bacillati</taxon>
        <taxon>Bacillota</taxon>
        <taxon>Clostridia</taxon>
        <taxon>Halanaerobiales</taxon>
        <taxon>Halanaerobiaceae</taxon>
        <taxon>Halanaerobium</taxon>
    </lineage>
</organism>
<dbReference type="EMBL" id="SNXX01000012">
    <property type="protein sequence ID" value="TDP93573.1"/>
    <property type="molecule type" value="Genomic_DNA"/>
</dbReference>
<evidence type="ECO:0000313" key="3">
    <source>
        <dbReference type="Proteomes" id="UP000295176"/>
    </source>
</evidence>
<dbReference type="AlphaFoldDB" id="A0A4R6S2R0"/>